<proteinExistence type="predicted"/>
<protein>
    <recommendedName>
        <fullName evidence="3">DUF4371 domain-containing protein</fullName>
    </recommendedName>
</protein>
<dbReference type="AlphaFoldDB" id="A0ABD2WIK8"/>
<evidence type="ECO:0008006" key="3">
    <source>
        <dbReference type="Google" id="ProtNLM"/>
    </source>
</evidence>
<accession>A0ABD2WIK8</accession>
<dbReference type="Proteomes" id="UP001627154">
    <property type="component" value="Unassembled WGS sequence"/>
</dbReference>
<gene>
    <name evidence="1" type="ORF">TKK_012826</name>
</gene>
<keyword evidence="2" id="KW-1185">Reference proteome</keyword>
<dbReference type="PANTHER" id="PTHR46113:SF1">
    <property type="entry name" value="PEPTIDASE M17 LEUCYL AMINOPEPTIDASE N-TERMINAL DOMAIN-CONTAINING PROTEIN"/>
    <property type="match status" value="1"/>
</dbReference>
<organism evidence="1 2">
    <name type="scientific">Trichogramma kaykai</name>
    <dbReference type="NCBI Taxonomy" id="54128"/>
    <lineage>
        <taxon>Eukaryota</taxon>
        <taxon>Metazoa</taxon>
        <taxon>Ecdysozoa</taxon>
        <taxon>Arthropoda</taxon>
        <taxon>Hexapoda</taxon>
        <taxon>Insecta</taxon>
        <taxon>Pterygota</taxon>
        <taxon>Neoptera</taxon>
        <taxon>Endopterygota</taxon>
        <taxon>Hymenoptera</taxon>
        <taxon>Apocrita</taxon>
        <taxon>Proctotrupomorpha</taxon>
        <taxon>Chalcidoidea</taxon>
        <taxon>Trichogrammatidae</taxon>
        <taxon>Trichogramma</taxon>
    </lineage>
</organism>
<evidence type="ECO:0000313" key="2">
    <source>
        <dbReference type="Proteomes" id="UP001627154"/>
    </source>
</evidence>
<reference evidence="1 2" key="1">
    <citation type="journal article" date="2024" name="bioRxiv">
        <title>A reference genome for Trichogramma kaykai: A tiny desert-dwelling parasitoid wasp with competing sex-ratio distorters.</title>
        <authorList>
            <person name="Culotta J."/>
            <person name="Lindsey A.R."/>
        </authorList>
    </citation>
    <scope>NUCLEOTIDE SEQUENCE [LARGE SCALE GENOMIC DNA]</scope>
    <source>
        <strain evidence="1 2">KSX58</strain>
    </source>
</reference>
<sequence>MSNISSQFSQLSTNNTDDDIYYEPPAKLKKNENVCGTMLASALDRCGISDRQAALILNAASVDRGAQDASTTKIRSCLRRKRKRVRDEIKTNVEDLSFDPVTVHWDGKTLKRSRDNCKVEILPVVVSSGSDEQLLSCPFLAHGTGEEIGTAVQQSLDLWKIKNIKSMCYDTTSTNTGIHSGACKILEEKLETQLLNASCRHHVAELVLGVAFEHYFPSISKSPDITFLKNFRETWTDIDKEKFHTVSSIRIKSLKVIITQKKDDISQEINRLLSLGKQMRSDYDELLQLASTFLGTKSPKQFKMPGGNHRARWMSKAIYTLKMCLFRKQLSLTDEQQANLQKMSVFIVFLYIPYWYNTRLPCEAATSDLKLLKNLEDYKKVDFTLSTKVIDKFSNHLWYLSKELVCISLFSDKVDNSEKKKMIKNLKKRDDSERELKAKININNIKKIGLADFFTEKSMHFFTITGITPSFLNENPERWAQNTDFINGKNFCLKLQVVNDAAERAVALGTRFFDKLTQDKKQWQKMLLNVFKDLKSHKLN</sequence>
<name>A0ABD2WIK8_9HYME</name>
<comment type="caution">
    <text evidence="1">The sequence shown here is derived from an EMBL/GenBank/DDBJ whole genome shotgun (WGS) entry which is preliminary data.</text>
</comment>
<dbReference type="PANTHER" id="PTHR46113">
    <property type="entry name" value="SNAC DOMAIN-CONTAINING PROTEIN"/>
    <property type="match status" value="1"/>
</dbReference>
<evidence type="ECO:0000313" key="1">
    <source>
        <dbReference type="EMBL" id="KAL3392788.1"/>
    </source>
</evidence>
<dbReference type="EMBL" id="JBJJXI010000102">
    <property type="protein sequence ID" value="KAL3392788.1"/>
    <property type="molecule type" value="Genomic_DNA"/>
</dbReference>